<comment type="caution">
    <text evidence="1">The sequence shown here is derived from an EMBL/GenBank/DDBJ whole genome shotgun (WGS) entry which is preliminary data.</text>
</comment>
<evidence type="ECO:0000313" key="2">
    <source>
        <dbReference type="Proteomes" id="UP001148662"/>
    </source>
</evidence>
<accession>A0ACC1T6E3</accession>
<reference evidence="1" key="1">
    <citation type="submission" date="2022-07" db="EMBL/GenBank/DDBJ databases">
        <title>Genome Sequence of Phlebia brevispora.</title>
        <authorList>
            <person name="Buettner E."/>
        </authorList>
    </citation>
    <scope>NUCLEOTIDE SEQUENCE</scope>
    <source>
        <strain evidence="1">MPL23</strain>
    </source>
</reference>
<dbReference type="Proteomes" id="UP001148662">
    <property type="component" value="Unassembled WGS sequence"/>
</dbReference>
<organism evidence="1 2">
    <name type="scientific">Phlebia brevispora</name>
    <dbReference type="NCBI Taxonomy" id="194682"/>
    <lineage>
        <taxon>Eukaryota</taxon>
        <taxon>Fungi</taxon>
        <taxon>Dikarya</taxon>
        <taxon>Basidiomycota</taxon>
        <taxon>Agaricomycotina</taxon>
        <taxon>Agaricomycetes</taxon>
        <taxon>Polyporales</taxon>
        <taxon>Meruliaceae</taxon>
        <taxon>Phlebia</taxon>
    </lineage>
</organism>
<evidence type="ECO:0000313" key="1">
    <source>
        <dbReference type="EMBL" id="KAJ3554145.1"/>
    </source>
</evidence>
<protein>
    <submittedName>
        <fullName evidence="1">Uncharacterized protein</fullName>
    </submittedName>
</protein>
<dbReference type="EMBL" id="JANHOG010000459">
    <property type="protein sequence ID" value="KAJ3554145.1"/>
    <property type="molecule type" value="Genomic_DNA"/>
</dbReference>
<keyword evidence="2" id="KW-1185">Reference proteome</keyword>
<name>A0ACC1T6E3_9APHY</name>
<sequence>MASLDWILQSYIFVLEMPDGVNKILVYTFYSLQADTKSASSSSRIYKASAFELSTTQLVRFLLSTTHSYTQIMAHNQTTTHHPLPDGHYTIVSQASDYVVGRKLAEDYSLLPKGIFTLHPAAHNAEDVKHDWNFLWQFEQIHDGLYKLKAVGDPVGNRGGLLYAFLTEYDQHYVGKWSIVPVPQMGKDAYLIKLHDTPLGWVASGEKAPKNEQIEVRVLIRGPSEPPRYPTTQVFIIKPAKPQSEHTGLSELKTRRQCELRSYYVRSRHLEQCSIYTIHEHEVTAGDVFTDELREEISTKLTGVLAQAGVGPIVLWGEWAMMYYGIPTIYNHMHLLVPDDQLETAYRTLLAAGYKDTPSVLLPVTNSHDPNTRWARLGSPAYRVAHDNFSKGPSLFKILLQNYSAARSTFSDADPRAFTSMQGSPCRAESLGSTTRWRCIGNVAIERPVLIRINDLRHLPVAHAQLLQ</sequence>
<gene>
    <name evidence="1" type="ORF">NM688_g3258</name>
</gene>
<proteinExistence type="predicted"/>